<sequence length="134" mass="15295">MENGMAVAVEALNNGTTLQGWQVIFTKTLGRSDIERRLSIPGDCAAEFPPFHSNQHIEFNVKDDESGHQWIFRCAHQSATNSGIVINSGWLQFARQKNLEVGDTIHFQKELDHSTRAHHYRIGVTRNNNQNEYF</sequence>
<dbReference type="EMBL" id="JAUESC010000002">
    <property type="protein sequence ID" value="KAK0605566.1"/>
    <property type="molecule type" value="Genomic_DNA"/>
</dbReference>
<dbReference type="PANTHER" id="PTHR31140:SF145">
    <property type="entry name" value="TF-B3 DOMAIN-CONTAINING PROTEIN"/>
    <property type="match status" value="1"/>
</dbReference>
<dbReference type="Proteomes" id="UP001168877">
    <property type="component" value="Unassembled WGS sequence"/>
</dbReference>
<organism evidence="7 8">
    <name type="scientific">Acer saccharum</name>
    <name type="common">Sugar maple</name>
    <dbReference type="NCBI Taxonomy" id="4024"/>
    <lineage>
        <taxon>Eukaryota</taxon>
        <taxon>Viridiplantae</taxon>
        <taxon>Streptophyta</taxon>
        <taxon>Embryophyta</taxon>
        <taxon>Tracheophyta</taxon>
        <taxon>Spermatophyta</taxon>
        <taxon>Magnoliopsida</taxon>
        <taxon>eudicotyledons</taxon>
        <taxon>Gunneridae</taxon>
        <taxon>Pentapetalae</taxon>
        <taxon>rosids</taxon>
        <taxon>malvids</taxon>
        <taxon>Sapindales</taxon>
        <taxon>Sapindaceae</taxon>
        <taxon>Hippocastanoideae</taxon>
        <taxon>Acereae</taxon>
        <taxon>Acer</taxon>
    </lineage>
</organism>
<evidence type="ECO:0000313" key="7">
    <source>
        <dbReference type="EMBL" id="KAK0605566.1"/>
    </source>
</evidence>
<reference evidence="7" key="1">
    <citation type="journal article" date="2022" name="Plant J.">
        <title>Strategies of tolerance reflected in two North American maple genomes.</title>
        <authorList>
            <person name="McEvoy S.L."/>
            <person name="Sezen U.U."/>
            <person name="Trouern-Trend A."/>
            <person name="McMahon S.M."/>
            <person name="Schaberg P.G."/>
            <person name="Yang J."/>
            <person name="Wegrzyn J.L."/>
            <person name="Swenson N.G."/>
        </authorList>
    </citation>
    <scope>NUCLEOTIDE SEQUENCE</scope>
    <source>
        <strain evidence="7">NS2018</strain>
    </source>
</reference>
<dbReference type="PANTHER" id="PTHR31140">
    <property type="entry name" value="B3 DOMAIN-CONTAINING TRANSCRIPTION FACTOR ABI3"/>
    <property type="match status" value="1"/>
</dbReference>
<keyword evidence="2" id="KW-0805">Transcription regulation</keyword>
<dbReference type="GO" id="GO:0003677">
    <property type="term" value="F:DNA binding"/>
    <property type="evidence" value="ECO:0007669"/>
    <property type="project" value="UniProtKB-KW"/>
</dbReference>
<dbReference type="Pfam" id="PF02362">
    <property type="entry name" value="B3"/>
    <property type="match status" value="1"/>
</dbReference>
<evidence type="ECO:0000313" key="8">
    <source>
        <dbReference type="Proteomes" id="UP001168877"/>
    </source>
</evidence>
<dbReference type="CDD" id="cd10017">
    <property type="entry name" value="B3_DNA"/>
    <property type="match status" value="1"/>
</dbReference>
<dbReference type="InterPro" id="IPR003340">
    <property type="entry name" value="B3_DNA-bd"/>
</dbReference>
<dbReference type="AlphaFoldDB" id="A0AA39SVB1"/>
<dbReference type="PROSITE" id="PS50863">
    <property type="entry name" value="B3"/>
    <property type="match status" value="1"/>
</dbReference>
<dbReference type="InterPro" id="IPR044800">
    <property type="entry name" value="LEC2-like"/>
</dbReference>
<dbReference type="GO" id="GO:0005634">
    <property type="term" value="C:nucleus"/>
    <property type="evidence" value="ECO:0007669"/>
    <property type="project" value="UniProtKB-SubCell"/>
</dbReference>
<feature type="domain" description="TF-B3" evidence="6">
    <location>
        <begin position="23"/>
        <end position="128"/>
    </location>
</feature>
<evidence type="ECO:0000256" key="1">
    <source>
        <dbReference type="ARBA" id="ARBA00004123"/>
    </source>
</evidence>
<proteinExistence type="predicted"/>
<dbReference type="Gene3D" id="2.40.330.10">
    <property type="entry name" value="DNA-binding pseudobarrel domain"/>
    <property type="match status" value="1"/>
</dbReference>
<protein>
    <recommendedName>
        <fullName evidence="6">TF-B3 domain-containing protein</fullName>
    </recommendedName>
</protein>
<reference evidence="7" key="2">
    <citation type="submission" date="2023-06" db="EMBL/GenBank/DDBJ databases">
        <authorList>
            <person name="Swenson N.G."/>
            <person name="Wegrzyn J.L."/>
            <person name="Mcevoy S.L."/>
        </authorList>
    </citation>
    <scope>NUCLEOTIDE SEQUENCE</scope>
    <source>
        <strain evidence="7">NS2018</strain>
        <tissue evidence="7">Leaf</tissue>
    </source>
</reference>
<evidence type="ECO:0000256" key="3">
    <source>
        <dbReference type="ARBA" id="ARBA00023125"/>
    </source>
</evidence>
<evidence type="ECO:0000256" key="2">
    <source>
        <dbReference type="ARBA" id="ARBA00023015"/>
    </source>
</evidence>
<keyword evidence="3" id="KW-0238">DNA-binding</keyword>
<keyword evidence="8" id="KW-1185">Reference proteome</keyword>
<evidence type="ECO:0000256" key="5">
    <source>
        <dbReference type="ARBA" id="ARBA00023242"/>
    </source>
</evidence>
<comment type="caution">
    <text evidence="7">The sequence shown here is derived from an EMBL/GenBank/DDBJ whole genome shotgun (WGS) entry which is preliminary data.</text>
</comment>
<keyword evidence="5" id="KW-0539">Nucleus</keyword>
<name>A0AA39SVB1_ACESA</name>
<dbReference type="InterPro" id="IPR015300">
    <property type="entry name" value="DNA-bd_pseudobarrel_sf"/>
</dbReference>
<accession>A0AA39SVB1</accession>
<gene>
    <name evidence="7" type="ORF">LWI29_028215</name>
</gene>
<dbReference type="SUPFAM" id="SSF101936">
    <property type="entry name" value="DNA-binding pseudobarrel domain"/>
    <property type="match status" value="1"/>
</dbReference>
<keyword evidence="4" id="KW-0804">Transcription</keyword>
<dbReference type="GO" id="GO:0003700">
    <property type="term" value="F:DNA-binding transcription factor activity"/>
    <property type="evidence" value="ECO:0007669"/>
    <property type="project" value="InterPro"/>
</dbReference>
<dbReference type="SMART" id="SM01019">
    <property type="entry name" value="B3"/>
    <property type="match status" value="1"/>
</dbReference>
<comment type="subcellular location">
    <subcellularLocation>
        <location evidence="1">Nucleus</location>
    </subcellularLocation>
</comment>
<evidence type="ECO:0000256" key="4">
    <source>
        <dbReference type="ARBA" id="ARBA00023163"/>
    </source>
</evidence>
<evidence type="ECO:0000259" key="6">
    <source>
        <dbReference type="PROSITE" id="PS50863"/>
    </source>
</evidence>